<proteinExistence type="predicted"/>
<dbReference type="Pfam" id="PF13439">
    <property type="entry name" value="Glyco_transf_4"/>
    <property type="match status" value="1"/>
</dbReference>
<evidence type="ECO:0000313" key="3">
    <source>
        <dbReference type="EMBL" id="OBX77073.1"/>
    </source>
</evidence>
<dbReference type="AlphaFoldDB" id="A0A1B8QBE5"/>
<dbReference type="SUPFAM" id="SSF53756">
    <property type="entry name" value="UDP-Glycosyltransferase/glycogen phosphorylase"/>
    <property type="match status" value="1"/>
</dbReference>
<feature type="domain" description="Glycosyl transferase family 1" evidence="1">
    <location>
        <begin position="193"/>
        <end position="328"/>
    </location>
</feature>
<protein>
    <submittedName>
        <fullName evidence="3">Glycosyl transferase</fullName>
    </submittedName>
</protein>
<dbReference type="CDD" id="cd03811">
    <property type="entry name" value="GT4_GT28_WabH-like"/>
    <property type="match status" value="1"/>
</dbReference>
<dbReference type="GO" id="GO:1901135">
    <property type="term" value="P:carbohydrate derivative metabolic process"/>
    <property type="evidence" value="ECO:0007669"/>
    <property type="project" value="UniProtKB-ARBA"/>
</dbReference>
<dbReference type="PANTHER" id="PTHR12526">
    <property type="entry name" value="GLYCOSYLTRANSFERASE"/>
    <property type="match status" value="1"/>
</dbReference>
<reference evidence="3 4" key="1">
    <citation type="submission" date="2016-06" db="EMBL/GenBank/DDBJ databases">
        <title>Draft genome of Moraxella atlantae CCUG 59586.</title>
        <authorList>
            <person name="Salva-Serra F."/>
            <person name="Engstrom-Jakobsson H."/>
            <person name="Thorell K."/>
            <person name="Gonzales-Siles L."/>
            <person name="Karlsson R."/>
            <person name="Boulund F."/>
            <person name="Engstrand L."/>
            <person name="Kristiansson E."/>
            <person name="Moore E."/>
        </authorList>
    </citation>
    <scope>NUCLEOTIDE SEQUENCE [LARGE SCALE GENOMIC DNA]</scope>
    <source>
        <strain evidence="3 4">CCUG 59586</strain>
    </source>
</reference>
<dbReference type="EMBL" id="LZNA01000056">
    <property type="protein sequence ID" value="OBX77073.1"/>
    <property type="molecule type" value="Genomic_DNA"/>
</dbReference>
<dbReference type="GO" id="GO:0016757">
    <property type="term" value="F:glycosyltransferase activity"/>
    <property type="evidence" value="ECO:0007669"/>
    <property type="project" value="InterPro"/>
</dbReference>
<evidence type="ECO:0000259" key="1">
    <source>
        <dbReference type="Pfam" id="PF00534"/>
    </source>
</evidence>
<evidence type="ECO:0000313" key="4">
    <source>
        <dbReference type="Proteomes" id="UP000092616"/>
    </source>
</evidence>
<name>A0A1B8QBE5_9GAMM</name>
<dbReference type="Proteomes" id="UP000092616">
    <property type="component" value="Unassembled WGS sequence"/>
</dbReference>
<accession>A0A1B8QBE5</accession>
<dbReference type="Gene3D" id="3.40.50.2000">
    <property type="entry name" value="Glycogen Phosphorylase B"/>
    <property type="match status" value="2"/>
</dbReference>
<dbReference type="InterPro" id="IPR001296">
    <property type="entry name" value="Glyco_trans_1"/>
</dbReference>
<dbReference type="RefSeq" id="WP_067338070.1">
    <property type="nucleotide sequence ID" value="NZ_LZNA01000056.1"/>
</dbReference>
<gene>
    <name evidence="3" type="ORF">A9306_01095</name>
</gene>
<sequence length="358" mass="39661">MQVVLVINSLQGGGAEKFVLTLGEALVALGHTVDVVYFEDIIEHTINPNLRYHLLAFNKLSRSIPKPIRYRLFARQVDALISKLAPDLVLVNLYRAYEIFLHSKLAAQGIAVNFVLHNYLSNKLDWQNLSSKKQQYYQRVFTRYPTITASYGMAQDVKSLFGEKVPLTTIHNPINQPEIARLATAFVPDLAQGYIVHVGSFKPQKNHALLLQAYAQSSRRYPLVLVGKGVLEAQIRMQIAELGLQDEVILVGFHPNPYPFIKQARGLVLSSNFEGFALVLAEALALGVPAISTDCPSGPSEILPAHHLVPVGDRAALTAKLNALMDNPADFVAPFNPQFLPENVAQQYVDFADATRQL</sequence>
<organism evidence="3 4">
    <name type="scientific">Faucicola atlantae</name>
    <dbReference type="NCBI Taxonomy" id="34059"/>
    <lineage>
        <taxon>Bacteria</taxon>
        <taxon>Pseudomonadati</taxon>
        <taxon>Pseudomonadota</taxon>
        <taxon>Gammaproteobacteria</taxon>
        <taxon>Moraxellales</taxon>
        <taxon>Moraxellaceae</taxon>
        <taxon>Faucicola</taxon>
    </lineage>
</organism>
<dbReference type="Pfam" id="PF00534">
    <property type="entry name" value="Glycos_transf_1"/>
    <property type="match status" value="1"/>
</dbReference>
<dbReference type="InterPro" id="IPR028098">
    <property type="entry name" value="Glyco_trans_4-like_N"/>
</dbReference>
<comment type="caution">
    <text evidence="3">The sequence shown here is derived from an EMBL/GenBank/DDBJ whole genome shotgun (WGS) entry which is preliminary data.</text>
</comment>
<dbReference type="PANTHER" id="PTHR12526:SF638">
    <property type="entry name" value="SPORE COAT PROTEIN SA"/>
    <property type="match status" value="1"/>
</dbReference>
<feature type="domain" description="Glycosyltransferase subfamily 4-like N-terminal" evidence="2">
    <location>
        <begin position="13"/>
        <end position="175"/>
    </location>
</feature>
<keyword evidence="3" id="KW-0808">Transferase</keyword>
<evidence type="ECO:0000259" key="2">
    <source>
        <dbReference type="Pfam" id="PF13439"/>
    </source>
</evidence>
<keyword evidence="4" id="KW-1185">Reference proteome</keyword>